<dbReference type="Gene3D" id="3.40.20.10">
    <property type="entry name" value="Severin"/>
    <property type="match status" value="1"/>
</dbReference>
<gene>
    <name evidence="1" type="ORF">SCF082_LOCUS12262</name>
</gene>
<keyword evidence="2" id="KW-1185">Reference proteome</keyword>
<reference evidence="1 2" key="1">
    <citation type="submission" date="2024-02" db="EMBL/GenBank/DDBJ databases">
        <authorList>
            <person name="Chen Y."/>
            <person name="Shah S."/>
            <person name="Dougan E. K."/>
            <person name="Thang M."/>
            <person name="Chan C."/>
        </authorList>
    </citation>
    <scope>NUCLEOTIDE SEQUENCE [LARGE SCALE GENOMIC DNA]</scope>
</reference>
<protein>
    <submittedName>
        <fullName evidence="1">Twinfilin-2 (A6-related protein) (MA6RP) (Twinfilin-1-like protein)</fullName>
    </submittedName>
</protein>
<name>A0ABP0JIS3_9DINO</name>
<dbReference type="InterPro" id="IPR029006">
    <property type="entry name" value="ADF-H/Gelsolin-like_dom_sf"/>
</dbReference>
<comment type="caution">
    <text evidence="1">The sequence shown here is derived from an EMBL/GenBank/DDBJ whole genome shotgun (WGS) entry which is preliminary data.</text>
</comment>
<evidence type="ECO:0000313" key="1">
    <source>
        <dbReference type="EMBL" id="CAK9014239.1"/>
    </source>
</evidence>
<dbReference type="SUPFAM" id="SSF55753">
    <property type="entry name" value="Actin depolymerizing proteins"/>
    <property type="match status" value="1"/>
</dbReference>
<proteinExistence type="predicted"/>
<sequence length="432" mass="47968">MAAADVVDSQLRNTVRSARARSLRCVKAILTKRALPMDSSETSHSSYTLAFANSAPDEGQSLDKEFQRCIRSLLEPDRPSFLLFRADLNENIDGGRWLLLAWLPDVVPEVDRVRYVRSRGLLVDLVPQPYFLCELLLRQTSQLVWSTAAAALRPRPIDSDRPESTVDGAYPRSTVTMEGPVRISQAAQGLLRRLASREECCLRLVFSGRLSLKRLVTMPTIAEQSATPSMLSAPVIEAKVIECRSPAQLAKTELPATSCYFALYTQDDLVFVHWCPDRMSRDPFTRMRDDSRYAVLKSSVLSLVMEAFDPQVRVLQVDAREPQELADHANRADERAAQARNTLLVPQGVGKFPDSSGDAKFPDKGAKADFPIDWPSEVTSTTNGAMLANLSFFVRPVPHWRGGAKAHTINPNANKVASMRSKLARKSVMGNL</sequence>
<dbReference type="EMBL" id="CAXAMM010007447">
    <property type="protein sequence ID" value="CAK9014239.1"/>
    <property type="molecule type" value="Genomic_DNA"/>
</dbReference>
<dbReference type="Proteomes" id="UP001642464">
    <property type="component" value="Unassembled WGS sequence"/>
</dbReference>
<organism evidence="1 2">
    <name type="scientific">Durusdinium trenchii</name>
    <dbReference type="NCBI Taxonomy" id="1381693"/>
    <lineage>
        <taxon>Eukaryota</taxon>
        <taxon>Sar</taxon>
        <taxon>Alveolata</taxon>
        <taxon>Dinophyceae</taxon>
        <taxon>Suessiales</taxon>
        <taxon>Symbiodiniaceae</taxon>
        <taxon>Durusdinium</taxon>
    </lineage>
</organism>
<accession>A0ABP0JIS3</accession>
<evidence type="ECO:0000313" key="2">
    <source>
        <dbReference type="Proteomes" id="UP001642464"/>
    </source>
</evidence>